<evidence type="ECO:0000259" key="9">
    <source>
        <dbReference type="Pfam" id="PF01488"/>
    </source>
</evidence>
<dbReference type="SUPFAM" id="SSF69742">
    <property type="entry name" value="Glutamyl tRNA-reductase catalytic, N-terminal domain"/>
    <property type="match status" value="1"/>
</dbReference>
<dbReference type="GO" id="GO:0050661">
    <property type="term" value="F:NADP binding"/>
    <property type="evidence" value="ECO:0007669"/>
    <property type="project" value="InterPro"/>
</dbReference>
<evidence type="ECO:0000259" key="10">
    <source>
        <dbReference type="Pfam" id="PF05201"/>
    </source>
</evidence>
<evidence type="ECO:0000256" key="2">
    <source>
        <dbReference type="ARBA" id="ARBA00005916"/>
    </source>
</evidence>
<dbReference type="Pfam" id="PF01488">
    <property type="entry name" value="Shikimate_DH"/>
    <property type="match status" value="1"/>
</dbReference>
<dbReference type="Gene3D" id="3.30.460.30">
    <property type="entry name" value="Glutamyl-tRNA reductase, N-terminal domain"/>
    <property type="match status" value="1"/>
</dbReference>
<organism evidence="11">
    <name type="scientific">uncultured organism</name>
    <dbReference type="NCBI Taxonomy" id="155900"/>
    <lineage>
        <taxon>unclassified sequences</taxon>
        <taxon>environmental samples</taxon>
    </lineage>
</organism>
<dbReference type="InterPro" id="IPR015896">
    <property type="entry name" value="4pyrrol_synth_GluRdtase_dimer"/>
</dbReference>
<dbReference type="InterPro" id="IPR006151">
    <property type="entry name" value="Shikm_DH/Glu-tRNA_Rdtase"/>
</dbReference>
<dbReference type="InterPro" id="IPR015895">
    <property type="entry name" value="4pyrrol_synth_GluRdtase_N"/>
</dbReference>
<reference evidence="11" key="1">
    <citation type="submission" date="2019-06" db="EMBL/GenBank/DDBJ databases">
        <authorList>
            <person name="Murdoch R.W."/>
            <person name="Fathepure B."/>
        </authorList>
    </citation>
    <scope>NUCLEOTIDE SEQUENCE</scope>
</reference>
<keyword evidence="6" id="KW-0627">Porphyrin biosynthesis</keyword>
<protein>
    <recommendedName>
        <fullName evidence="3">glutamyl-tRNA reductase</fullName>
        <ecNumber evidence="3">1.2.1.70</ecNumber>
    </recommendedName>
</protein>
<evidence type="ECO:0000256" key="1">
    <source>
        <dbReference type="ARBA" id="ARBA00005059"/>
    </source>
</evidence>
<dbReference type="InterPro" id="IPR000343">
    <property type="entry name" value="4pyrrol_synth_GluRdtase"/>
</dbReference>
<evidence type="ECO:0000256" key="3">
    <source>
        <dbReference type="ARBA" id="ARBA00012970"/>
    </source>
</evidence>
<dbReference type="NCBIfam" id="TIGR01035">
    <property type="entry name" value="hemA"/>
    <property type="match status" value="1"/>
</dbReference>
<dbReference type="FunFam" id="3.30.460.30:FF:000001">
    <property type="entry name" value="Glutamyl-tRNA reductase"/>
    <property type="match status" value="1"/>
</dbReference>
<dbReference type="AlphaFoldDB" id="A0A5B8RB52"/>
<evidence type="ECO:0000256" key="6">
    <source>
        <dbReference type="ARBA" id="ARBA00023244"/>
    </source>
</evidence>
<sequence length="424" mass="46431">MPVVTLGLSHKTAPIEVRERVVFEPERLGGALRELTGQPGIEEAVLLSTCNRTELYTVLDGDCGPETLRRWLERAHGLETDWLAEHTYVHRGEAAVTHLMNVAAGLDSLVIGEPQILGQTKVAWQSAADAGVVGPTLDRLFTHAFSVAKQVRTETEIGAHPVSVAFAAVSLARQIFGDLERQTALLIGAGETIELTARHLREQGIGGLVIANRSPERAEQLAEELGGEGIGLSEIPHRLHSTDIVVASTAATLPILGKGSVESALKRRRHRPIFMVDIAVPRDIEAEVGELPDVYLYTVDDLREVIEDNLRSRQAAAEQAQTIVTVQTERFMEWLRGLDAVSAIRALRRRAHQDREAVLNRARRRLQRGDDADDVLEYLAHTLTNKLLHSPTIGLRQAARQGDGATLSAARRVLGLDDDEGDTK</sequence>
<evidence type="ECO:0000313" key="11">
    <source>
        <dbReference type="EMBL" id="QEA03907.1"/>
    </source>
</evidence>
<dbReference type="InterPro" id="IPR036291">
    <property type="entry name" value="NAD(P)-bd_dom_sf"/>
</dbReference>
<dbReference type="InterPro" id="IPR036453">
    <property type="entry name" value="GluRdtase_dimer_dom_sf"/>
</dbReference>
<dbReference type="EMBL" id="MN079077">
    <property type="protein sequence ID" value="QEA03907.1"/>
    <property type="molecule type" value="Genomic_DNA"/>
</dbReference>
<dbReference type="GO" id="GO:0008883">
    <property type="term" value="F:glutamyl-tRNA reductase activity"/>
    <property type="evidence" value="ECO:0007669"/>
    <property type="project" value="UniProtKB-EC"/>
</dbReference>
<dbReference type="CDD" id="cd05213">
    <property type="entry name" value="NAD_bind_Glutamyl_tRNA_reduct"/>
    <property type="match status" value="1"/>
</dbReference>
<dbReference type="FunFam" id="3.40.50.720:FF:000031">
    <property type="entry name" value="Glutamyl-tRNA reductase"/>
    <property type="match status" value="1"/>
</dbReference>
<dbReference type="Pfam" id="PF00745">
    <property type="entry name" value="GlutR_dimer"/>
    <property type="match status" value="1"/>
</dbReference>
<dbReference type="PANTHER" id="PTHR43013">
    <property type="entry name" value="GLUTAMYL-TRNA REDUCTASE"/>
    <property type="match status" value="1"/>
</dbReference>
<dbReference type="EC" id="1.2.1.70" evidence="3"/>
<name>A0A5B8RB52_9ZZZZ</name>
<dbReference type="GO" id="GO:0019353">
    <property type="term" value="P:protoporphyrinogen IX biosynthetic process from glutamate"/>
    <property type="evidence" value="ECO:0007669"/>
    <property type="project" value="TreeGrafter"/>
</dbReference>
<feature type="domain" description="Quinate/shikimate 5-dehydrogenase/glutamyl-tRNA reductase" evidence="9">
    <location>
        <begin position="171"/>
        <end position="305"/>
    </location>
</feature>
<comment type="similarity">
    <text evidence="2">Belongs to the glutamyl-tRNA reductase family.</text>
</comment>
<proteinExistence type="inferred from homology"/>
<keyword evidence="5 11" id="KW-0560">Oxidoreductase</keyword>
<evidence type="ECO:0000256" key="7">
    <source>
        <dbReference type="ARBA" id="ARBA00047464"/>
    </source>
</evidence>
<dbReference type="PANTHER" id="PTHR43013:SF1">
    <property type="entry name" value="GLUTAMYL-TRNA REDUCTASE"/>
    <property type="match status" value="1"/>
</dbReference>
<dbReference type="UniPathway" id="UPA00251">
    <property type="reaction ID" value="UER00316"/>
</dbReference>
<dbReference type="InterPro" id="IPR036343">
    <property type="entry name" value="GluRdtase_N_sf"/>
</dbReference>
<feature type="domain" description="Glutamyl-tRNA reductase N-terminal" evidence="10">
    <location>
        <begin position="6"/>
        <end position="155"/>
    </location>
</feature>
<evidence type="ECO:0000256" key="4">
    <source>
        <dbReference type="ARBA" id="ARBA00022857"/>
    </source>
</evidence>
<evidence type="ECO:0000256" key="5">
    <source>
        <dbReference type="ARBA" id="ARBA00023002"/>
    </source>
</evidence>
<comment type="catalytic activity">
    <reaction evidence="7">
        <text>(S)-4-amino-5-oxopentanoate + tRNA(Glu) + NADP(+) = L-glutamyl-tRNA(Glu) + NADPH + H(+)</text>
        <dbReference type="Rhea" id="RHEA:12344"/>
        <dbReference type="Rhea" id="RHEA-COMP:9663"/>
        <dbReference type="Rhea" id="RHEA-COMP:9680"/>
        <dbReference type="ChEBI" id="CHEBI:15378"/>
        <dbReference type="ChEBI" id="CHEBI:57501"/>
        <dbReference type="ChEBI" id="CHEBI:57783"/>
        <dbReference type="ChEBI" id="CHEBI:58349"/>
        <dbReference type="ChEBI" id="CHEBI:78442"/>
        <dbReference type="ChEBI" id="CHEBI:78520"/>
        <dbReference type="EC" id="1.2.1.70"/>
    </reaction>
</comment>
<dbReference type="HAMAP" id="MF_00087">
    <property type="entry name" value="Glu_tRNA_reductase"/>
    <property type="match status" value="1"/>
</dbReference>
<gene>
    <name evidence="11" type="primary">hemA</name>
    <name evidence="11" type="ORF">KBTEX_00207</name>
</gene>
<comment type="pathway">
    <text evidence="1">Porphyrin-containing compound metabolism; protoporphyrin-IX biosynthesis; 5-aminolevulinate from L-glutamyl-tRNA(Glu): step 1/2.</text>
</comment>
<feature type="domain" description="Tetrapyrrole biosynthesis glutamyl-tRNA reductase dimerisation" evidence="8">
    <location>
        <begin position="319"/>
        <end position="416"/>
    </location>
</feature>
<dbReference type="PIRSF" id="PIRSF000445">
    <property type="entry name" value="4pyrrol_synth_GluRdtase"/>
    <property type="match status" value="1"/>
</dbReference>
<accession>A0A5B8RB52</accession>
<dbReference type="SUPFAM" id="SSF69075">
    <property type="entry name" value="Glutamyl tRNA-reductase dimerization domain"/>
    <property type="match status" value="1"/>
</dbReference>
<evidence type="ECO:0000259" key="8">
    <source>
        <dbReference type="Pfam" id="PF00745"/>
    </source>
</evidence>
<keyword evidence="4" id="KW-0521">NADP</keyword>
<dbReference type="Gene3D" id="3.40.50.720">
    <property type="entry name" value="NAD(P)-binding Rossmann-like Domain"/>
    <property type="match status" value="1"/>
</dbReference>
<dbReference type="SUPFAM" id="SSF51735">
    <property type="entry name" value="NAD(P)-binding Rossmann-fold domains"/>
    <property type="match status" value="1"/>
</dbReference>
<dbReference type="Pfam" id="PF05201">
    <property type="entry name" value="GlutR_N"/>
    <property type="match status" value="1"/>
</dbReference>